<comment type="caution">
    <text evidence="7">The sequence shown here is derived from an EMBL/GenBank/DDBJ whole genome shotgun (WGS) entry which is preliminary data.</text>
</comment>
<dbReference type="InterPro" id="IPR051798">
    <property type="entry name" value="Class-II_PLP-Dep_Aminotrans"/>
</dbReference>
<reference evidence="7 8" key="1">
    <citation type="submission" date="2018-03" db="EMBL/GenBank/DDBJ databases">
        <title>Genomic Encyclopedia of Archaeal and Bacterial Type Strains, Phase II (KMG-II): from individual species to whole genera.</title>
        <authorList>
            <person name="Goeker M."/>
        </authorList>
    </citation>
    <scope>NUCLEOTIDE SEQUENCE [LARGE SCALE GENOMIC DNA]</scope>
    <source>
        <strain evidence="7 8">DSM 17586</strain>
    </source>
</reference>
<feature type="domain" description="Aminotransferase class I/classII large" evidence="6">
    <location>
        <begin position="40"/>
        <end position="374"/>
    </location>
</feature>
<dbReference type="Pfam" id="PF00155">
    <property type="entry name" value="Aminotran_1_2"/>
    <property type="match status" value="1"/>
</dbReference>
<dbReference type="InterPro" id="IPR015421">
    <property type="entry name" value="PyrdxlP-dep_Trfase_major"/>
</dbReference>
<dbReference type="NCBIfam" id="TIGR04350">
    <property type="entry name" value="C_S_lyase_PatB"/>
    <property type="match status" value="1"/>
</dbReference>
<dbReference type="Proteomes" id="UP000242133">
    <property type="component" value="Unassembled WGS sequence"/>
</dbReference>
<evidence type="ECO:0000313" key="8">
    <source>
        <dbReference type="Proteomes" id="UP000242133"/>
    </source>
</evidence>
<keyword evidence="4 7" id="KW-0456">Lyase</keyword>
<dbReference type="SUPFAM" id="SSF53383">
    <property type="entry name" value="PLP-dependent transferases"/>
    <property type="match status" value="1"/>
</dbReference>
<proteinExistence type="inferred from homology"/>
<dbReference type="InterPro" id="IPR027619">
    <property type="entry name" value="C-S_lyase_PatB-like"/>
</dbReference>
<dbReference type="PANTHER" id="PTHR43525:SF1">
    <property type="entry name" value="PROTEIN MALY"/>
    <property type="match status" value="1"/>
</dbReference>
<dbReference type="GO" id="GO:0047804">
    <property type="term" value="F:cysteine-S-conjugate beta-lyase activity"/>
    <property type="evidence" value="ECO:0007669"/>
    <property type="project" value="UniProtKB-EC"/>
</dbReference>
<dbReference type="InterPro" id="IPR004839">
    <property type="entry name" value="Aminotransferase_I/II_large"/>
</dbReference>
<keyword evidence="3" id="KW-0663">Pyridoxal phosphate</keyword>
<comment type="similarity">
    <text evidence="5">Belongs to the class-II pyridoxal-phosphate-dependent aminotransferase family. MalY/PatB cystathionine beta-lyase subfamily.</text>
</comment>
<name>A0A2P8ER54_9GAMM</name>
<evidence type="ECO:0000256" key="1">
    <source>
        <dbReference type="ARBA" id="ARBA00001933"/>
    </source>
</evidence>
<evidence type="ECO:0000256" key="4">
    <source>
        <dbReference type="ARBA" id="ARBA00023239"/>
    </source>
</evidence>
<dbReference type="CDD" id="cd00609">
    <property type="entry name" value="AAT_like"/>
    <property type="match status" value="1"/>
</dbReference>
<evidence type="ECO:0000256" key="3">
    <source>
        <dbReference type="ARBA" id="ARBA00022898"/>
    </source>
</evidence>
<dbReference type="Gene3D" id="3.40.640.10">
    <property type="entry name" value="Type I PLP-dependent aspartate aminotransferase-like (Major domain)"/>
    <property type="match status" value="1"/>
</dbReference>
<dbReference type="OrthoDB" id="3224382at2"/>
<dbReference type="AlphaFoldDB" id="A0A2P8ER54"/>
<dbReference type="InterPro" id="IPR015422">
    <property type="entry name" value="PyrdxlP-dep_Trfase_small"/>
</dbReference>
<dbReference type="GO" id="GO:0030170">
    <property type="term" value="F:pyridoxal phosphate binding"/>
    <property type="evidence" value="ECO:0007669"/>
    <property type="project" value="InterPro"/>
</dbReference>
<sequence>MNATRFDQLIDRRATASEKWEKYADSEILPMWVADTDFMAPQPVIDALHQRIDHGVFGYTCTPAELNRLVIERMQRLYHWTINVDDLVWLPGLVCGLNLACRSVGDSGSAVVTPAPVYPPFMSAPRLSDRSLVKVPLQRDDTGRSVIDLDALEAAITPDAKLLLFCNPHNPGGTLYRREELEALAEIIIRHDLIICSDEIHCDLILEPGLSHTPIAALGDAIAARTITLMAPSKTYNIAGLGCSFAIIQNPELRRRFQRVRKGIVPDVNLLGYTAALAAYRDGDEWNRAQLNYLRGNRDYLVTAINAIPGLKLDPIEATYLAWIDVSAARLENPPHFFEQAGVGLSPGRDFGDDRFMRLNFGCPRALLEQAVDRMRRALLNELPA</sequence>
<organism evidence="7 8">
    <name type="scientific">Marinobacterium halophilum</name>
    <dbReference type="NCBI Taxonomy" id="267374"/>
    <lineage>
        <taxon>Bacteria</taxon>
        <taxon>Pseudomonadati</taxon>
        <taxon>Pseudomonadota</taxon>
        <taxon>Gammaproteobacteria</taxon>
        <taxon>Oceanospirillales</taxon>
        <taxon>Oceanospirillaceae</taxon>
        <taxon>Marinobacterium</taxon>
    </lineage>
</organism>
<dbReference type="InterPro" id="IPR015424">
    <property type="entry name" value="PyrdxlP-dep_Trfase"/>
</dbReference>
<dbReference type="Gene3D" id="3.90.1150.10">
    <property type="entry name" value="Aspartate Aminotransferase, domain 1"/>
    <property type="match status" value="1"/>
</dbReference>
<dbReference type="PANTHER" id="PTHR43525">
    <property type="entry name" value="PROTEIN MALY"/>
    <property type="match status" value="1"/>
</dbReference>
<dbReference type="RefSeq" id="WP_106592775.1">
    <property type="nucleotide sequence ID" value="NZ_PYGI01000021.1"/>
</dbReference>
<comment type="cofactor">
    <cofactor evidence="1">
        <name>pyridoxal 5'-phosphate</name>
        <dbReference type="ChEBI" id="CHEBI:597326"/>
    </cofactor>
</comment>
<dbReference type="EMBL" id="PYGI01000021">
    <property type="protein sequence ID" value="PSL11918.1"/>
    <property type="molecule type" value="Genomic_DNA"/>
</dbReference>
<gene>
    <name evidence="7" type="ORF">CLV44_12126</name>
</gene>
<evidence type="ECO:0000256" key="2">
    <source>
        <dbReference type="ARBA" id="ARBA00012224"/>
    </source>
</evidence>
<evidence type="ECO:0000313" key="7">
    <source>
        <dbReference type="EMBL" id="PSL11918.1"/>
    </source>
</evidence>
<keyword evidence="8" id="KW-1185">Reference proteome</keyword>
<dbReference type="EC" id="4.4.1.13" evidence="2"/>
<accession>A0A2P8ER54</accession>
<protein>
    <recommendedName>
        <fullName evidence="2">cysteine-S-conjugate beta-lyase</fullName>
        <ecNumber evidence="2">4.4.1.13</ecNumber>
    </recommendedName>
</protein>
<evidence type="ECO:0000256" key="5">
    <source>
        <dbReference type="ARBA" id="ARBA00037974"/>
    </source>
</evidence>
<evidence type="ECO:0000259" key="6">
    <source>
        <dbReference type="Pfam" id="PF00155"/>
    </source>
</evidence>